<keyword evidence="4" id="KW-1185">Reference proteome</keyword>
<gene>
    <name evidence="3" type="ORF">B9Z65_966</name>
</gene>
<dbReference type="EMBL" id="NHZQ01000003">
    <property type="protein sequence ID" value="PSK60816.1"/>
    <property type="molecule type" value="Genomic_DNA"/>
</dbReference>
<dbReference type="STRING" id="40998.A0A2P8AK21"/>
<keyword evidence="3" id="KW-0675">Receptor</keyword>
<dbReference type="InterPro" id="IPR000366">
    <property type="entry name" value="GPCR_STE2"/>
</dbReference>
<dbReference type="Proteomes" id="UP000243723">
    <property type="component" value="Unassembled WGS sequence"/>
</dbReference>
<evidence type="ECO:0000313" key="4">
    <source>
        <dbReference type="Proteomes" id="UP000243723"/>
    </source>
</evidence>
<feature type="region of interest" description="Disordered" evidence="1">
    <location>
        <begin position="322"/>
        <end position="345"/>
    </location>
</feature>
<proteinExistence type="predicted"/>
<feature type="transmembrane region" description="Helical" evidence="2">
    <location>
        <begin position="248"/>
        <end position="269"/>
    </location>
</feature>
<dbReference type="InterPro" id="IPR027458">
    <property type="entry name" value="STE2_TM1-TM2_sf"/>
</dbReference>
<organism evidence="3 4">
    <name type="scientific">Elsinoe australis</name>
    <dbReference type="NCBI Taxonomy" id="40998"/>
    <lineage>
        <taxon>Eukaryota</taxon>
        <taxon>Fungi</taxon>
        <taxon>Dikarya</taxon>
        <taxon>Ascomycota</taxon>
        <taxon>Pezizomycotina</taxon>
        <taxon>Dothideomycetes</taxon>
        <taxon>Dothideomycetidae</taxon>
        <taxon>Myriangiales</taxon>
        <taxon>Elsinoaceae</taxon>
        <taxon>Elsinoe</taxon>
    </lineage>
</organism>
<feature type="transmembrane region" description="Helical" evidence="2">
    <location>
        <begin position="48"/>
        <end position="70"/>
    </location>
</feature>
<keyword evidence="2" id="KW-0472">Membrane</keyword>
<feature type="compositionally biased region" description="Polar residues" evidence="1">
    <location>
        <begin position="322"/>
        <end position="342"/>
    </location>
</feature>
<evidence type="ECO:0000313" key="3">
    <source>
        <dbReference type="EMBL" id="PSK60816.1"/>
    </source>
</evidence>
<feature type="transmembrane region" description="Helical" evidence="2">
    <location>
        <begin position="275"/>
        <end position="296"/>
    </location>
</feature>
<feature type="transmembrane region" description="Helical" evidence="2">
    <location>
        <begin position="166"/>
        <end position="186"/>
    </location>
</feature>
<evidence type="ECO:0000256" key="2">
    <source>
        <dbReference type="SAM" id="Phobius"/>
    </source>
</evidence>
<keyword evidence="2" id="KW-1133">Transmembrane helix</keyword>
<dbReference type="Gene3D" id="1.10.287.920">
    <property type="entry name" value="Pheromone alpha factor receptor"/>
    <property type="match status" value="1"/>
</dbReference>
<dbReference type="PRINTS" id="PR00250">
    <property type="entry name" value="GPCRSTE2"/>
</dbReference>
<feature type="transmembrane region" description="Helical" evidence="2">
    <location>
        <begin position="206"/>
        <end position="228"/>
    </location>
</feature>
<name>A0A2P8AK21_9PEZI</name>
<keyword evidence="2" id="KW-0812">Transmembrane</keyword>
<dbReference type="GO" id="GO:0038038">
    <property type="term" value="C:G protein-coupled receptor homodimeric complex"/>
    <property type="evidence" value="ECO:0007669"/>
    <property type="project" value="TreeGrafter"/>
</dbReference>
<sequence>MSDIDIGTIMDAIDFSNPFDQVFIVHDRLGEEVEVPLTDVASYVHDGIIQTIILGSQIGAALAVLTMLLILTKAEKRRLPVFWLNSFTLLFSVIATILLCLFYTNSWYTPYARFTDDYTFVSTSAKATSIAAAIFQLLVLVGLQISLVLQIHVVSVTLDRWKRLSLMAVSITIALVAIAFRIAQIIDNITYNIIRFEYNYSTQWLVQARDITLAISICFFSLVFCAKLGYSLRQRKQLGMTQFGPMQIIFIGGAQTLIIPAIFAIIQFIAPTTRINSLILTVTAISLPLTSLWASAVTSTPSKATRGPDAHQKFLMSTPRGTVASSHKTFGHGNSHSTASHGQSGGKGGIFALLGGGVGKARPTDKGSAAFDGSMGTQSTVVGGRASFESGGKRAEQEVGIEVERGFGQGVRERDLEMQDLGGR</sequence>
<dbReference type="Pfam" id="PF02116">
    <property type="entry name" value="STE2"/>
    <property type="match status" value="1"/>
</dbReference>
<comment type="caution">
    <text evidence="3">The sequence shown here is derived from an EMBL/GenBank/DDBJ whole genome shotgun (WGS) entry which is preliminary data.</text>
</comment>
<dbReference type="PANTHER" id="PTHR28009">
    <property type="entry name" value="PHEROMONE ALPHA FACTOR RECEPTOR"/>
    <property type="match status" value="1"/>
</dbReference>
<protein>
    <submittedName>
        <fullName evidence="3">Pheromone P-factor receptor</fullName>
    </submittedName>
</protein>
<reference evidence="3 4" key="1">
    <citation type="submission" date="2017-05" db="EMBL/GenBank/DDBJ databases">
        <title>Draft genome sequence of Elsinoe australis.</title>
        <authorList>
            <person name="Cheng Q."/>
        </authorList>
    </citation>
    <scope>NUCLEOTIDE SEQUENCE [LARGE SCALE GENOMIC DNA]</scope>
    <source>
        <strain evidence="3 4">NL1</strain>
    </source>
</reference>
<accession>A0A2P8AK21</accession>
<dbReference type="PANTHER" id="PTHR28009:SF1">
    <property type="entry name" value="PHEROMONE ALPHA FACTOR RECEPTOR"/>
    <property type="match status" value="1"/>
</dbReference>
<dbReference type="GO" id="GO:0004932">
    <property type="term" value="F:mating-type factor pheromone receptor activity"/>
    <property type="evidence" value="ECO:0007669"/>
    <property type="project" value="InterPro"/>
</dbReference>
<dbReference type="CDD" id="cd14939">
    <property type="entry name" value="7tmD_STE2"/>
    <property type="match status" value="1"/>
</dbReference>
<feature type="transmembrane region" description="Helical" evidence="2">
    <location>
        <begin position="82"/>
        <end position="104"/>
    </location>
</feature>
<dbReference type="GO" id="GO:0000750">
    <property type="term" value="P:pheromone-dependent signal transduction involved in conjugation with cellular fusion"/>
    <property type="evidence" value="ECO:0007669"/>
    <property type="project" value="TreeGrafter"/>
</dbReference>
<feature type="transmembrane region" description="Helical" evidence="2">
    <location>
        <begin position="130"/>
        <end position="154"/>
    </location>
</feature>
<dbReference type="AlphaFoldDB" id="A0A2P8AK21"/>
<dbReference type="OrthoDB" id="5402633at2759"/>
<evidence type="ECO:0000256" key="1">
    <source>
        <dbReference type="SAM" id="MobiDB-lite"/>
    </source>
</evidence>